<dbReference type="InParanoid" id="E9GZ15"/>
<evidence type="ECO:0000256" key="1">
    <source>
        <dbReference type="SAM" id="MobiDB-lite"/>
    </source>
</evidence>
<evidence type="ECO:0000313" key="2">
    <source>
        <dbReference type="EMBL" id="EFX75251.1"/>
    </source>
</evidence>
<dbReference type="EMBL" id="GL732576">
    <property type="protein sequence ID" value="EFX75251.1"/>
    <property type="molecule type" value="Genomic_DNA"/>
</dbReference>
<dbReference type="AlphaFoldDB" id="E9GZ15"/>
<dbReference type="HOGENOM" id="CLU_1355886_0_0_1"/>
<evidence type="ECO:0000313" key="3">
    <source>
        <dbReference type="Proteomes" id="UP000000305"/>
    </source>
</evidence>
<sequence>MSMDSNATKAAAAALNASAISTLHAATSLENAAASIIAASSAISSADPLGRSQNMVLAPNRVYSLQLPVKLEHSPFVSAGPLMGSKNILQLEKDSSPKPNPVGDAMLNFLSNLEAAATTAESAANKSEEATFLREAAASIRAASTPVVSAGPLMGSQNIVKEEPHAVSSLEPPVELESVRESFHTMGISEEAPKSKGTKSGP</sequence>
<dbReference type="PhylomeDB" id="E9GZ15"/>
<name>E9GZ15_DAPPU</name>
<proteinExistence type="predicted"/>
<dbReference type="KEGG" id="dpx:DAPPUDRAFT_108058"/>
<protein>
    <submittedName>
        <fullName evidence="2">Uncharacterized protein</fullName>
    </submittedName>
</protein>
<accession>E9GZ15</accession>
<reference evidence="2 3" key="1">
    <citation type="journal article" date="2011" name="Science">
        <title>The ecoresponsive genome of Daphnia pulex.</title>
        <authorList>
            <person name="Colbourne J.K."/>
            <person name="Pfrender M.E."/>
            <person name="Gilbert D."/>
            <person name="Thomas W.K."/>
            <person name="Tucker A."/>
            <person name="Oakley T.H."/>
            <person name="Tokishita S."/>
            <person name="Aerts A."/>
            <person name="Arnold G.J."/>
            <person name="Basu M.K."/>
            <person name="Bauer D.J."/>
            <person name="Caceres C.E."/>
            <person name="Carmel L."/>
            <person name="Casola C."/>
            <person name="Choi J.H."/>
            <person name="Detter J.C."/>
            <person name="Dong Q."/>
            <person name="Dusheyko S."/>
            <person name="Eads B.D."/>
            <person name="Frohlich T."/>
            <person name="Geiler-Samerotte K.A."/>
            <person name="Gerlach D."/>
            <person name="Hatcher P."/>
            <person name="Jogdeo S."/>
            <person name="Krijgsveld J."/>
            <person name="Kriventseva E.V."/>
            <person name="Kultz D."/>
            <person name="Laforsch C."/>
            <person name="Lindquist E."/>
            <person name="Lopez J."/>
            <person name="Manak J.R."/>
            <person name="Muller J."/>
            <person name="Pangilinan J."/>
            <person name="Patwardhan R.P."/>
            <person name="Pitluck S."/>
            <person name="Pritham E.J."/>
            <person name="Rechtsteiner A."/>
            <person name="Rho M."/>
            <person name="Rogozin I.B."/>
            <person name="Sakarya O."/>
            <person name="Salamov A."/>
            <person name="Schaack S."/>
            <person name="Shapiro H."/>
            <person name="Shiga Y."/>
            <person name="Skalitzky C."/>
            <person name="Smith Z."/>
            <person name="Souvorov A."/>
            <person name="Sung W."/>
            <person name="Tang Z."/>
            <person name="Tsuchiya D."/>
            <person name="Tu H."/>
            <person name="Vos H."/>
            <person name="Wang M."/>
            <person name="Wolf Y.I."/>
            <person name="Yamagata H."/>
            <person name="Yamada T."/>
            <person name="Ye Y."/>
            <person name="Shaw J.R."/>
            <person name="Andrews J."/>
            <person name="Crease T.J."/>
            <person name="Tang H."/>
            <person name="Lucas S.M."/>
            <person name="Robertson H.M."/>
            <person name="Bork P."/>
            <person name="Koonin E.V."/>
            <person name="Zdobnov E.M."/>
            <person name="Grigoriev I.V."/>
            <person name="Lynch M."/>
            <person name="Boore J.L."/>
        </authorList>
    </citation>
    <scope>NUCLEOTIDE SEQUENCE [LARGE SCALE GENOMIC DNA]</scope>
</reference>
<gene>
    <name evidence="2" type="ORF">DAPPUDRAFT_108058</name>
</gene>
<feature type="region of interest" description="Disordered" evidence="1">
    <location>
        <begin position="164"/>
        <end position="202"/>
    </location>
</feature>
<dbReference type="Proteomes" id="UP000000305">
    <property type="component" value="Unassembled WGS sequence"/>
</dbReference>
<keyword evidence="3" id="KW-1185">Reference proteome</keyword>
<organism evidence="2 3">
    <name type="scientific">Daphnia pulex</name>
    <name type="common">Water flea</name>
    <dbReference type="NCBI Taxonomy" id="6669"/>
    <lineage>
        <taxon>Eukaryota</taxon>
        <taxon>Metazoa</taxon>
        <taxon>Ecdysozoa</taxon>
        <taxon>Arthropoda</taxon>
        <taxon>Crustacea</taxon>
        <taxon>Branchiopoda</taxon>
        <taxon>Diplostraca</taxon>
        <taxon>Cladocera</taxon>
        <taxon>Anomopoda</taxon>
        <taxon>Daphniidae</taxon>
        <taxon>Daphnia</taxon>
    </lineage>
</organism>